<evidence type="ECO:0000313" key="1">
    <source>
        <dbReference type="EMBL" id="MBC8430376.1"/>
    </source>
</evidence>
<name>A0A8J6NX79_9BACT</name>
<dbReference type="AlphaFoldDB" id="A0A8J6NX79"/>
<sequence length="165" mass="19485">MLLQGADQWPGRYVQPEYLMKYPGQPDRLPGEKERNLEMMILFYSPIADEVDQRFQKEIEAAILNEPLEIHRNIESLNRRLCQPRYNLDIAVLNAGSHENLEELLSMRELFDRIRIILILHDREVETVRKGHTLFPRFLTYADSDLDWVTAVLKKMLLNNHDGKK</sequence>
<dbReference type="Proteomes" id="UP000605201">
    <property type="component" value="Unassembled WGS sequence"/>
</dbReference>
<comment type="caution">
    <text evidence="1">The sequence shown here is derived from an EMBL/GenBank/DDBJ whole genome shotgun (WGS) entry which is preliminary data.</text>
</comment>
<organism evidence="1 2">
    <name type="scientific">Candidatus Desulfatibia vada</name>
    <dbReference type="NCBI Taxonomy" id="2841696"/>
    <lineage>
        <taxon>Bacteria</taxon>
        <taxon>Pseudomonadati</taxon>
        <taxon>Thermodesulfobacteriota</taxon>
        <taxon>Desulfobacteria</taxon>
        <taxon>Desulfobacterales</taxon>
        <taxon>Desulfobacterales incertae sedis</taxon>
        <taxon>Candidatus Desulfatibia</taxon>
    </lineage>
</organism>
<gene>
    <name evidence="1" type="ORF">H8D96_00505</name>
</gene>
<proteinExistence type="predicted"/>
<reference evidence="1 2" key="1">
    <citation type="submission" date="2020-08" db="EMBL/GenBank/DDBJ databases">
        <title>Bridging the membrane lipid divide: bacteria of the FCB group superphylum have the potential to synthesize archaeal ether lipids.</title>
        <authorList>
            <person name="Villanueva L."/>
            <person name="Von Meijenfeldt F.A.B."/>
            <person name="Westbye A.B."/>
            <person name="Yadav S."/>
            <person name="Hopmans E.C."/>
            <person name="Dutilh B.E."/>
            <person name="Sinninghe Damste J.S."/>
        </authorList>
    </citation>
    <scope>NUCLEOTIDE SEQUENCE [LARGE SCALE GENOMIC DNA]</scope>
    <source>
        <strain evidence="1">NIOZ-UU17</strain>
    </source>
</reference>
<accession>A0A8J6NX79</accession>
<evidence type="ECO:0000313" key="2">
    <source>
        <dbReference type="Proteomes" id="UP000605201"/>
    </source>
</evidence>
<protein>
    <submittedName>
        <fullName evidence="1">Uncharacterized protein</fullName>
    </submittedName>
</protein>
<dbReference type="EMBL" id="JACNIG010000030">
    <property type="protein sequence ID" value="MBC8430376.1"/>
    <property type="molecule type" value="Genomic_DNA"/>
</dbReference>